<reference evidence="2 3" key="1">
    <citation type="journal article" date="2023" name="Sci. Data">
        <title>Genome assembly of the Korean intertidal mud-creeper Batillaria attramentaria.</title>
        <authorList>
            <person name="Patra A.K."/>
            <person name="Ho P.T."/>
            <person name="Jun S."/>
            <person name="Lee S.J."/>
            <person name="Kim Y."/>
            <person name="Won Y.J."/>
        </authorList>
    </citation>
    <scope>NUCLEOTIDE SEQUENCE [LARGE SCALE GENOMIC DNA]</scope>
    <source>
        <strain evidence="2">Wonlab-2016</strain>
    </source>
</reference>
<organism evidence="2 3">
    <name type="scientific">Batillaria attramentaria</name>
    <dbReference type="NCBI Taxonomy" id="370345"/>
    <lineage>
        <taxon>Eukaryota</taxon>
        <taxon>Metazoa</taxon>
        <taxon>Spiralia</taxon>
        <taxon>Lophotrochozoa</taxon>
        <taxon>Mollusca</taxon>
        <taxon>Gastropoda</taxon>
        <taxon>Caenogastropoda</taxon>
        <taxon>Sorbeoconcha</taxon>
        <taxon>Cerithioidea</taxon>
        <taxon>Batillariidae</taxon>
        <taxon>Batillaria</taxon>
    </lineage>
</organism>
<evidence type="ECO:0000256" key="1">
    <source>
        <dbReference type="SAM" id="MobiDB-lite"/>
    </source>
</evidence>
<dbReference type="AlphaFoldDB" id="A0ABD0LCD5"/>
<comment type="caution">
    <text evidence="2">The sequence shown here is derived from an EMBL/GenBank/DDBJ whole genome shotgun (WGS) entry which is preliminary data.</text>
</comment>
<keyword evidence="3" id="KW-1185">Reference proteome</keyword>
<proteinExistence type="predicted"/>
<evidence type="ECO:0000313" key="2">
    <source>
        <dbReference type="EMBL" id="KAK7497237.1"/>
    </source>
</evidence>
<accession>A0ABD0LCD5</accession>
<dbReference type="Proteomes" id="UP001519460">
    <property type="component" value="Unassembled WGS sequence"/>
</dbReference>
<dbReference type="EMBL" id="JACVVK020000060">
    <property type="protein sequence ID" value="KAK7497237.1"/>
    <property type="molecule type" value="Genomic_DNA"/>
</dbReference>
<sequence length="69" mass="7791">MSKSATDLHSHSFTKQGVRTPNWSIRETQGRNCQSSALVETSRTKRYTLMASDTVSQHKHLCRCVTAHT</sequence>
<feature type="region of interest" description="Disordered" evidence="1">
    <location>
        <begin position="1"/>
        <end position="25"/>
    </location>
</feature>
<feature type="compositionally biased region" description="Basic and acidic residues" evidence="1">
    <location>
        <begin position="1"/>
        <end position="10"/>
    </location>
</feature>
<name>A0ABD0LCD5_9CAEN</name>
<evidence type="ECO:0000313" key="3">
    <source>
        <dbReference type="Proteomes" id="UP001519460"/>
    </source>
</evidence>
<gene>
    <name evidence="2" type="ORF">BaRGS_00011531</name>
</gene>
<feature type="non-terminal residue" evidence="2">
    <location>
        <position position="69"/>
    </location>
</feature>
<protein>
    <submittedName>
        <fullName evidence="2">Uncharacterized protein</fullName>
    </submittedName>
</protein>
<feature type="compositionally biased region" description="Polar residues" evidence="1">
    <location>
        <begin position="11"/>
        <end position="25"/>
    </location>
</feature>